<sequence length="238" mass="26305">MRTKLEVCIDSLESAKNAIIGGADELEVCSSLLEGGLTPSPGLVKEIFKLKPVINVMIRCRGGSDFCYNEDEMATMLSDIEFYKNMGVNRFVFGALTNTRQIDRINCARVLERAHPIPVTFHRAFDICTNPKDGIINIIDLGFDRLLTSGLKTSAADDNALEFLKNLKKYHGNDIVIMPGAGITPQNVHLFVSAGFQIIHSSCKKVKTISHGDDLPMGPNEIYLTDKNIVEEMMALLE</sequence>
<name>A0A8J9YIB0_9NEOP</name>
<protein>
    <recommendedName>
        <fullName evidence="2">Copper homeostasis protein cutC homolog</fullName>
    </recommendedName>
</protein>
<organism evidence="3 4">
    <name type="scientific">Brenthis ino</name>
    <name type="common">lesser marbled fritillary</name>
    <dbReference type="NCBI Taxonomy" id="405034"/>
    <lineage>
        <taxon>Eukaryota</taxon>
        <taxon>Metazoa</taxon>
        <taxon>Ecdysozoa</taxon>
        <taxon>Arthropoda</taxon>
        <taxon>Hexapoda</taxon>
        <taxon>Insecta</taxon>
        <taxon>Pterygota</taxon>
        <taxon>Neoptera</taxon>
        <taxon>Endopterygota</taxon>
        <taxon>Lepidoptera</taxon>
        <taxon>Glossata</taxon>
        <taxon>Ditrysia</taxon>
        <taxon>Papilionoidea</taxon>
        <taxon>Nymphalidae</taxon>
        <taxon>Heliconiinae</taxon>
        <taxon>Argynnini</taxon>
        <taxon>Brenthis</taxon>
    </lineage>
</organism>
<feature type="non-terminal residue" evidence="3">
    <location>
        <position position="238"/>
    </location>
</feature>
<evidence type="ECO:0000256" key="2">
    <source>
        <dbReference type="ARBA" id="ARBA00019014"/>
    </source>
</evidence>
<dbReference type="HAMAP" id="MF_00795">
    <property type="entry name" value="CutC"/>
    <property type="match status" value="1"/>
</dbReference>
<dbReference type="GO" id="GO:0005507">
    <property type="term" value="F:copper ion binding"/>
    <property type="evidence" value="ECO:0007669"/>
    <property type="project" value="TreeGrafter"/>
</dbReference>
<keyword evidence="4" id="KW-1185">Reference proteome</keyword>
<comment type="similarity">
    <text evidence="1">Belongs to the CutC family.</text>
</comment>
<evidence type="ECO:0000256" key="1">
    <source>
        <dbReference type="ARBA" id="ARBA00007768"/>
    </source>
</evidence>
<gene>
    <name evidence="3" type="ORF">BINO364_LOCUS16613</name>
</gene>
<dbReference type="PANTHER" id="PTHR12598:SF0">
    <property type="entry name" value="COPPER HOMEOSTASIS PROTEIN CUTC HOMOLOG"/>
    <property type="match status" value="1"/>
</dbReference>
<dbReference type="PANTHER" id="PTHR12598">
    <property type="entry name" value="COPPER HOMEOSTASIS PROTEIN CUTC"/>
    <property type="match status" value="1"/>
</dbReference>
<dbReference type="Gene3D" id="3.20.20.380">
    <property type="entry name" value="Copper homeostasis (CutC) domain"/>
    <property type="match status" value="1"/>
</dbReference>
<dbReference type="EMBL" id="OV170229">
    <property type="protein sequence ID" value="CAH0731834.1"/>
    <property type="molecule type" value="Genomic_DNA"/>
</dbReference>
<dbReference type="AlphaFoldDB" id="A0A8J9YIB0"/>
<dbReference type="SUPFAM" id="SSF110395">
    <property type="entry name" value="CutC-like"/>
    <property type="match status" value="1"/>
</dbReference>
<dbReference type="Pfam" id="PF03932">
    <property type="entry name" value="CutC"/>
    <property type="match status" value="1"/>
</dbReference>
<dbReference type="InterPro" id="IPR005627">
    <property type="entry name" value="CutC-like"/>
</dbReference>
<reference evidence="3" key="1">
    <citation type="submission" date="2021-12" db="EMBL/GenBank/DDBJ databases">
        <authorList>
            <person name="Martin H S."/>
        </authorList>
    </citation>
    <scope>NUCLEOTIDE SEQUENCE</scope>
</reference>
<proteinExistence type="inferred from homology"/>
<dbReference type="Proteomes" id="UP000838878">
    <property type="component" value="Chromosome 9"/>
</dbReference>
<dbReference type="InterPro" id="IPR036822">
    <property type="entry name" value="CutC-like_dom_sf"/>
</dbReference>
<evidence type="ECO:0000313" key="4">
    <source>
        <dbReference type="Proteomes" id="UP000838878"/>
    </source>
</evidence>
<accession>A0A8J9YIB0</accession>
<evidence type="ECO:0000313" key="3">
    <source>
        <dbReference type="EMBL" id="CAH0731834.1"/>
    </source>
</evidence>
<dbReference type="OrthoDB" id="7392499at2759"/>